<evidence type="ECO:0000259" key="12">
    <source>
        <dbReference type="PROSITE" id="PS50113"/>
    </source>
</evidence>
<dbReference type="PROSITE" id="PS50046">
    <property type="entry name" value="PHYTOCHROME_2"/>
    <property type="match status" value="1"/>
</dbReference>
<name>A0A7V2ZMP8_9BACT</name>
<organism evidence="13">
    <name type="scientific">Ignavibacterium album</name>
    <dbReference type="NCBI Taxonomy" id="591197"/>
    <lineage>
        <taxon>Bacteria</taxon>
        <taxon>Pseudomonadati</taxon>
        <taxon>Ignavibacteriota</taxon>
        <taxon>Ignavibacteria</taxon>
        <taxon>Ignavibacteriales</taxon>
        <taxon>Ignavibacteriaceae</taxon>
        <taxon>Ignavibacterium</taxon>
    </lineage>
</organism>
<dbReference type="InterPro" id="IPR035965">
    <property type="entry name" value="PAS-like_dom_sf"/>
</dbReference>
<dbReference type="InterPro" id="IPR003661">
    <property type="entry name" value="HisK_dim/P_dom"/>
</dbReference>
<dbReference type="SMART" id="SM00086">
    <property type="entry name" value="PAC"/>
    <property type="match status" value="3"/>
</dbReference>
<dbReference type="PANTHER" id="PTHR43047">
    <property type="entry name" value="TWO-COMPONENT HISTIDINE PROTEIN KINASE"/>
    <property type="match status" value="1"/>
</dbReference>
<dbReference type="InterPro" id="IPR005467">
    <property type="entry name" value="His_kinase_dom"/>
</dbReference>
<dbReference type="InterPro" id="IPR016132">
    <property type="entry name" value="Phyto_chromo_attachment"/>
</dbReference>
<evidence type="ECO:0000256" key="1">
    <source>
        <dbReference type="ARBA" id="ARBA00000085"/>
    </source>
</evidence>
<dbReference type="Gene3D" id="3.30.450.20">
    <property type="entry name" value="PAS domain"/>
    <property type="match status" value="3"/>
</dbReference>
<protein>
    <recommendedName>
        <fullName evidence="3">histidine kinase</fullName>
        <ecNumber evidence="3">2.7.13.3</ecNumber>
    </recommendedName>
</protein>
<evidence type="ECO:0000256" key="7">
    <source>
        <dbReference type="PROSITE-ProRule" id="PRU00169"/>
    </source>
</evidence>
<dbReference type="PROSITE" id="PS50110">
    <property type="entry name" value="RESPONSE_REGULATORY"/>
    <property type="match status" value="1"/>
</dbReference>
<gene>
    <name evidence="13" type="ORF">ENS31_14825</name>
</gene>
<dbReference type="FunFam" id="3.30.565.10:FF:000049">
    <property type="entry name" value="Two-component sensor histidine kinase"/>
    <property type="match status" value="1"/>
</dbReference>
<dbReference type="AlphaFoldDB" id="A0A7V2ZMP8"/>
<keyword evidence="6" id="KW-0418">Kinase</keyword>
<dbReference type="InterPro" id="IPR029016">
    <property type="entry name" value="GAF-like_dom_sf"/>
</dbReference>
<dbReference type="InterPro" id="IPR036097">
    <property type="entry name" value="HisK_dim/P_sf"/>
</dbReference>
<dbReference type="InterPro" id="IPR000014">
    <property type="entry name" value="PAS"/>
</dbReference>
<dbReference type="Gene3D" id="3.30.565.10">
    <property type="entry name" value="Histidine kinase-like ATPase, C-terminal domain"/>
    <property type="match status" value="1"/>
</dbReference>
<dbReference type="Pfam" id="PF02518">
    <property type="entry name" value="HATPase_c"/>
    <property type="match status" value="1"/>
</dbReference>
<dbReference type="InterPro" id="IPR003018">
    <property type="entry name" value="GAF"/>
</dbReference>
<feature type="modified residue" description="4-aspartylphosphate" evidence="7">
    <location>
        <position position="1094"/>
    </location>
</feature>
<dbReference type="SMART" id="SM00448">
    <property type="entry name" value="REC"/>
    <property type="match status" value="1"/>
</dbReference>
<sequence>MFTPYNQNRSKRKSKMKVDKFRSSIKKDISLTELEEKLYEIMSVGRITWWEYDLKENTYIQSGHRTELLGFKADEIPQNFEGILQLIHEEDKHKIINVLSEYKSGKIVQHNIEYRIKNKSGEYRIYKNIGKLKLSKDDSSPKINGIVIDITEYRKTEQSLIETEAKFKLITENSIDEIWVRDLNLNLIYVSPSSVKVHGYTPNEFKNISLNVLLTPESFYYVNHILKEELEYDNNPNAELTRSRTVLIKERHKNGHIIWTENQVSFIRDENNKPKAIIGVTRDVTQKIKSDQIREAVYRISEATHTSENLDNLFKEIHQIISTIMPAKNFYIALYDKNSNLISFPYFVDEVDEPFPPSPPGKGLTEYVLRTGEPLFASPEVFRDLVNRREVELVGVDSFDWLGVPLKIRSNTIGVLVVQSYNKNERYTLEDLDHLVFVADQVAMAIERKRTESEKQRLNELLSAVSKAQSHLLTKKDLYFSVQLALTEIGKAVDADRVYIFENHYDSATDRVLMSQRYEWCSEKSIPQIDNPELVNLPYEPLFSRWYNELSHGGNIFGLIKDFPENERPLLEVQEIKSILVVPIFVSGRFWGFIGFDDCHSNRIWTESEISVLNAIASSIGGVFQRKAMEDALRKSEEKYRNFIEKSMEGIYLLEFRKPIDITLPVNKQVELFYEYGFISEANDAMADMYGLSSSKDLVGKTIEEIHGGRNNPVNIETLKSFIMNGYRIENAETIEVRADGSKMYVLNNVIGIIENNKLVTNWGSQIDITERKQAEEAIIKAKEKAEEANRLKSNFLSNMSHELRTPLIGILGYSEIMMNELANSNYGEMASTIYQSGSRLLETLNMILTLSKVESEKVNINLIDVSLTELVDEVRILFDSVAKKKNIELKSLYPKEGLSIKTDPKIIREILNNLVNNAVKYTEKGSILIEVKRNELTGEVMIRVKDTGIGIPKDKLEIIFEEFRQASEGLARNFEGTGLGLSITKKFVQLLGGKIFVESQVGIGSMFTVVLPYNPSSNQSGEIKHSDERLIREQILSRAPRERKLLLIVENDRINAAVIEAYVKKDYDVDVVGRGEDAVKKASEKQYDAILMDINLGSGINGIEATQQIRKIKGYETTPIVAVTAFALKGDKEEFLSKGCTHYISKPFTQPQIISLLNEIFINGKSK</sequence>
<dbReference type="CDD" id="cd00130">
    <property type="entry name" value="PAS"/>
    <property type="match status" value="1"/>
</dbReference>
<evidence type="ECO:0000259" key="11">
    <source>
        <dbReference type="PROSITE" id="PS50112"/>
    </source>
</evidence>
<dbReference type="InterPro" id="IPR013655">
    <property type="entry name" value="PAS_fold_3"/>
</dbReference>
<dbReference type="NCBIfam" id="TIGR00229">
    <property type="entry name" value="sensory_box"/>
    <property type="match status" value="3"/>
</dbReference>
<dbReference type="PROSITE" id="PS50109">
    <property type="entry name" value="HIS_KIN"/>
    <property type="match status" value="1"/>
</dbReference>
<dbReference type="InterPro" id="IPR036890">
    <property type="entry name" value="HATPase_C_sf"/>
</dbReference>
<proteinExistence type="inferred from homology"/>
<keyword evidence="5" id="KW-0808">Transferase</keyword>
<dbReference type="PROSITE" id="PS50113">
    <property type="entry name" value="PAC"/>
    <property type="match status" value="3"/>
</dbReference>
<dbReference type="CDD" id="cd17546">
    <property type="entry name" value="REC_hyHK_CKI1_RcsC-like"/>
    <property type="match status" value="1"/>
</dbReference>
<dbReference type="CDD" id="cd00082">
    <property type="entry name" value="HisKA"/>
    <property type="match status" value="1"/>
</dbReference>
<dbReference type="SUPFAM" id="SSF52172">
    <property type="entry name" value="CheY-like"/>
    <property type="match status" value="1"/>
</dbReference>
<feature type="domain" description="Response regulatory" evidence="10">
    <location>
        <begin position="1046"/>
        <end position="1162"/>
    </location>
</feature>
<keyword evidence="4 7" id="KW-0597">Phosphoprotein</keyword>
<dbReference type="SUPFAM" id="SSF55874">
    <property type="entry name" value="ATPase domain of HSP90 chaperone/DNA topoisomerase II/histidine kinase"/>
    <property type="match status" value="1"/>
</dbReference>
<evidence type="ECO:0000256" key="3">
    <source>
        <dbReference type="ARBA" id="ARBA00012438"/>
    </source>
</evidence>
<dbReference type="Gene3D" id="3.40.50.2300">
    <property type="match status" value="1"/>
</dbReference>
<dbReference type="Pfam" id="PF13185">
    <property type="entry name" value="GAF_2"/>
    <property type="match status" value="1"/>
</dbReference>
<accession>A0A7V2ZMP8</accession>
<dbReference type="InterPro" id="IPR001610">
    <property type="entry name" value="PAC"/>
</dbReference>
<feature type="domain" description="PAC" evidence="12">
    <location>
        <begin position="244"/>
        <end position="296"/>
    </location>
</feature>
<dbReference type="SMART" id="SM00065">
    <property type="entry name" value="GAF"/>
    <property type="match status" value="2"/>
</dbReference>
<dbReference type="PRINTS" id="PR00344">
    <property type="entry name" value="BCTRLSENSOR"/>
</dbReference>
<evidence type="ECO:0000313" key="13">
    <source>
        <dbReference type="EMBL" id="HFI92790.1"/>
    </source>
</evidence>
<dbReference type="Gene3D" id="1.10.287.130">
    <property type="match status" value="1"/>
</dbReference>
<comment type="caution">
    <text evidence="13">The sequence shown here is derived from an EMBL/GenBank/DDBJ whole genome shotgun (WGS) entry which is preliminary data.</text>
</comment>
<comment type="similarity">
    <text evidence="2">In the N-terminal section; belongs to the phytochrome family.</text>
</comment>
<evidence type="ECO:0000259" key="8">
    <source>
        <dbReference type="PROSITE" id="PS50046"/>
    </source>
</evidence>
<dbReference type="SMART" id="SM00388">
    <property type="entry name" value="HisKA"/>
    <property type="match status" value="1"/>
</dbReference>
<dbReference type="PROSITE" id="PS50112">
    <property type="entry name" value="PAS"/>
    <property type="match status" value="1"/>
</dbReference>
<dbReference type="Pfam" id="PF13426">
    <property type="entry name" value="PAS_9"/>
    <property type="match status" value="1"/>
</dbReference>
<dbReference type="GO" id="GO:0000155">
    <property type="term" value="F:phosphorelay sensor kinase activity"/>
    <property type="evidence" value="ECO:0007669"/>
    <property type="project" value="InterPro"/>
</dbReference>
<dbReference type="Pfam" id="PF00512">
    <property type="entry name" value="HisKA"/>
    <property type="match status" value="1"/>
</dbReference>
<dbReference type="SUPFAM" id="SSF47384">
    <property type="entry name" value="Homodimeric domain of signal transducing histidine kinase"/>
    <property type="match status" value="1"/>
</dbReference>
<dbReference type="SUPFAM" id="SSF55785">
    <property type="entry name" value="PYP-like sensor domain (PAS domain)"/>
    <property type="match status" value="3"/>
</dbReference>
<dbReference type="Pfam" id="PF01590">
    <property type="entry name" value="GAF"/>
    <property type="match status" value="1"/>
</dbReference>
<dbReference type="SUPFAM" id="SSF55781">
    <property type="entry name" value="GAF domain-like"/>
    <property type="match status" value="2"/>
</dbReference>
<dbReference type="InterPro" id="IPR003594">
    <property type="entry name" value="HATPase_dom"/>
</dbReference>
<dbReference type="Pfam" id="PF00072">
    <property type="entry name" value="Response_reg"/>
    <property type="match status" value="1"/>
</dbReference>
<dbReference type="InterPro" id="IPR004358">
    <property type="entry name" value="Sig_transdc_His_kin-like_C"/>
</dbReference>
<feature type="domain" description="Histidine kinase" evidence="9">
    <location>
        <begin position="799"/>
        <end position="1016"/>
    </location>
</feature>
<feature type="domain" description="PAC" evidence="12">
    <location>
        <begin position="730"/>
        <end position="781"/>
    </location>
</feature>
<evidence type="ECO:0000256" key="4">
    <source>
        <dbReference type="ARBA" id="ARBA00022553"/>
    </source>
</evidence>
<dbReference type="Gene3D" id="3.30.450.40">
    <property type="match status" value="2"/>
</dbReference>
<evidence type="ECO:0000256" key="6">
    <source>
        <dbReference type="ARBA" id="ARBA00022777"/>
    </source>
</evidence>
<dbReference type="EC" id="2.7.13.3" evidence="3"/>
<feature type="domain" description="PAS" evidence="11">
    <location>
        <begin position="163"/>
        <end position="233"/>
    </location>
</feature>
<comment type="catalytic activity">
    <reaction evidence="1">
        <text>ATP + protein L-histidine = ADP + protein N-phospho-L-histidine.</text>
        <dbReference type="EC" id="2.7.13.3"/>
    </reaction>
</comment>
<dbReference type="EMBL" id="DSUJ01000011">
    <property type="protein sequence ID" value="HFI92790.1"/>
    <property type="molecule type" value="Genomic_DNA"/>
</dbReference>
<evidence type="ECO:0000259" key="9">
    <source>
        <dbReference type="PROSITE" id="PS50109"/>
    </source>
</evidence>
<evidence type="ECO:0000256" key="5">
    <source>
        <dbReference type="ARBA" id="ARBA00022679"/>
    </source>
</evidence>
<evidence type="ECO:0000256" key="2">
    <source>
        <dbReference type="ARBA" id="ARBA00006402"/>
    </source>
</evidence>
<feature type="domain" description="Phytochrome chromophore attachment site" evidence="8">
    <location>
        <begin position="477"/>
        <end position="619"/>
    </location>
</feature>
<reference evidence="13" key="1">
    <citation type="journal article" date="2020" name="mSystems">
        <title>Genome- and Community-Level Interaction Insights into Carbon Utilization and Element Cycling Functions of Hydrothermarchaeota in Hydrothermal Sediment.</title>
        <authorList>
            <person name="Zhou Z."/>
            <person name="Liu Y."/>
            <person name="Xu W."/>
            <person name="Pan J."/>
            <person name="Luo Z.H."/>
            <person name="Li M."/>
        </authorList>
    </citation>
    <scope>NUCLEOTIDE SEQUENCE [LARGE SCALE GENOMIC DNA]</scope>
    <source>
        <strain evidence="13">SpSt-479</strain>
    </source>
</reference>
<dbReference type="SMART" id="SM00387">
    <property type="entry name" value="HATPase_c"/>
    <property type="match status" value="1"/>
</dbReference>
<dbReference type="Pfam" id="PF08447">
    <property type="entry name" value="PAS_3"/>
    <property type="match status" value="2"/>
</dbReference>
<evidence type="ECO:0000259" key="10">
    <source>
        <dbReference type="PROSITE" id="PS50110"/>
    </source>
</evidence>
<dbReference type="InterPro" id="IPR011006">
    <property type="entry name" value="CheY-like_superfamily"/>
</dbReference>
<dbReference type="CDD" id="cd16922">
    <property type="entry name" value="HATPase_EvgS-ArcB-TorS-like"/>
    <property type="match status" value="1"/>
</dbReference>
<dbReference type="InterPro" id="IPR001789">
    <property type="entry name" value="Sig_transdc_resp-reg_receiver"/>
</dbReference>
<feature type="domain" description="PAC" evidence="12">
    <location>
        <begin position="110"/>
        <end position="162"/>
    </location>
</feature>
<dbReference type="SMART" id="SM00091">
    <property type="entry name" value="PAS"/>
    <property type="match status" value="2"/>
</dbReference>
<dbReference type="InterPro" id="IPR000700">
    <property type="entry name" value="PAS-assoc_C"/>
</dbReference>